<dbReference type="SUPFAM" id="SSF51182">
    <property type="entry name" value="RmlC-like cupins"/>
    <property type="match status" value="1"/>
</dbReference>
<accession>A0AB39XDG4</accession>
<dbReference type="Pfam" id="PF12973">
    <property type="entry name" value="Cupin_7"/>
    <property type="match status" value="1"/>
</dbReference>
<dbReference type="AlphaFoldDB" id="A0AB39XDG4"/>
<dbReference type="InterPro" id="IPR014710">
    <property type="entry name" value="RmlC-like_jellyroll"/>
</dbReference>
<feature type="signal peptide" evidence="1">
    <location>
        <begin position="1"/>
        <end position="30"/>
    </location>
</feature>
<dbReference type="EMBL" id="CP165734">
    <property type="protein sequence ID" value="XDV55905.1"/>
    <property type="molecule type" value="Genomic_DNA"/>
</dbReference>
<name>A0AB39XDG4_9BRAD</name>
<dbReference type="InterPro" id="IPR025979">
    <property type="entry name" value="ChrR-like_cupin_dom"/>
</dbReference>
<dbReference type="Gene3D" id="2.60.120.10">
    <property type="entry name" value="Jelly Rolls"/>
    <property type="match status" value="1"/>
</dbReference>
<proteinExistence type="predicted"/>
<keyword evidence="1" id="KW-0732">Signal</keyword>
<evidence type="ECO:0000259" key="2">
    <source>
        <dbReference type="Pfam" id="PF12973"/>
    </source>
</evidence>
<evidence type="ECO:0000313" key="3">
    <source>
        <dbReference type="EMBL" id="XDV55905.1"/>
    </source>
</evidence>
<feature type="chain" id="PRO_5044332784" evidence="1">
    <location>
        <begin position="31"/>
        <end position="167"/>
    </location>
</feature>
<gene>
    <name evidence="3" type="ORF">AB8Z38_24625</name>
</gene>
<protein>
    <submittedName>
        <fullName evidence="3">Cupin domain-containing protein</fullName>
    </submittedName>
</protein>
<reference evidence="3" key="1">
    <citation type="submission" date="2024-08" db="EMBL/GenBank/DDBJ databases">
        <authorList>
            <person name="Chaddad Z."/>
            <person name="Lamrabet M."/>
            <person name="Bouhnik O."/>
            <person name="Alami S."/>
            <person name="Wipf D."/>
            <person name="Courty P.E."/>
            <person name="Missbah El Idrissi M."/>
        </authorList>
    </citation>
    <scope>NUCLEOTIDE SEQUENCE</scope>
    <source>
        <strain evidence="3">LLZ17</strain>
    </source>
</reference>
<sequence length="167" mass="17588">MKRAIVPLAVASGLAVIAAAQILPKAALHAAEMQMKPPVNVEDVKWGPAPPTIPPGAQLAVVAGDPSKEGLFTMRLKMPANYKVPAHHHPTDEFVTVISGDFRVGLGDKLDMDKGQSLKAGAFAEMPTGMNHYAWTTEETVVQIAGPGPFAITYANPADDPSKQAAK</sequence>
<dbReference type="CDD" id="cd06989">
    <property type="entry name" value="cupin_DRT102"/>
    <property type="match status" value="1"/>
</dbReference>
<feature type="domain" description="ChrR-like cupin" evidence="2">
    <location>
        <begin position="39"/>
        <end position="150"/>
    </location>
</feature>
<dbReference type="RefSeq" id="WP_369720344.1">
    <property type="nucleotide sequence ID" value="NZ_CP165734.1"/>
</dbReference>
<evidence type="ECO:0000256" key="1">
    <source>
        <dbReference type="SAM" id="SignalP"/>
    </source>
</evidence>
<organism evidence="3">
    <name type="scientific">Bradyrhizobium sp. LLZ17</name>
    <dbReference type="NCBI Taxonomy" id="3239388"/>
    <lineage>
        <taxon>Bacteria</taxon>
        <taxon>Pseudomonadati</taxon>
        <taxon>Pseudomonadota</taxon>
        <taxon>Alphaproteobacteria</taxon>
        <taxon>Hyphomicrobiales</taxon>
        <taxon>Nitrobacteraceae</taxon>
        <taxon>Bradyrhizobium</taxon>
    </lineage>
</organism>
<dbReference type="InterPro" id="IPR011051">
    <property type="entry name" value="RmlC_Cupin_sf"/>
</dbReference>